<dbReference type="InterPro" id="IPR001584">
    <property type="entry name" value="Integrase_cat-core"/>
</dbReference>
<dbReference type="SUPFAM" id="SSF53098">
    <property type="entry name" value="Ribonuclease H-like"/>
    <property type="match status" value="1"/>
</dbReference>
<accession>A0A6J8B8P9</accession>
<evidence type="ECO:0000313" key="3">
    <source>
        <dbReference type="Proteomes" id="UP000507470"/>
    </source>
</evidence>
<evidence type="ECO:0000313" key="2">
    <source>
        <dbReference type="EMBL" id="CAC5379690.1"/>
    </source>
</evidence>
<dbReference type="PANTHER" id="PTHR37984">
    <property type="entry name" value="PROTEIN CBG26694"/>
    <property type="match status" value="1"/>
</dbReference>
<dbReference type="InterPro" id="IPR050951">
    <property type="entry name" value="Retrovirus_Pol_polyprotein"/>
</dbReference>
<dbReference type="AlphaFoldDB" id="A0A6J8B8P9"/>
<dbReference type="InterPro" id="IPR012337">
    <property type="entry name" value="RNaseH-like_sf"/>
</dbReference>
<sequence>MGNKYILVILDQFTKRIECCALPNQHAETIAKAFMDSTIARFGCPLDIHTDQGKNIDGNVIRQLCELLEITKTRTTAFQPASNGQVELYNRTLAQMIRCFNKKRQDSWDVHLQQLTGAIRATENRQTGFTPNFMVFGRENRTREQKELTEYIDRCTCPC</sequence>
<name>A0A6J8B8P9_MYTCO</name>
<keyword evidence="3" id="KW-1185">Reference proteome</keyword>
<proteinExistence type="predicted"/>
<dbReference type="Proteomes" id="UP000507470">
    <property type="component" value="Unassembled WGS sequence"/>
</dbReference>
<dbReference type="InterPro" id="IPR036397">
    <property type="entry name" value="RNaseH_sf"/>
</dbReference>
<organism evidence="2 3">
    <name type="scientific">Mytilus coruscus</name>
    <name type="common">Sea mussel</name>
    <dbReference type="NCBI Taxonomy" id="42192"/>
    <lineage>
        <taxon>Eukaryota</taxon>
        <taxon>Metazoa</taxon>
        <taxon>Spiralia</taxon>
        <taxon>Lophotrochozoa</taxon>
        <taxon>Mollusca</taxon>
        <taxon>Bivalvia</taxon>
        <taxon>Autobranchia</taxon>
        <taxon>Pteriomorphia</taxon>
        <taxon>Mytilida</taxon>
        <taxon>Mytiloidea</taxon>
        <taxon>Mytilidae</taxon>
        <taxon>Mytilinae</taxon>
        <taxon>Mytilus</taxon>
    </lineage>
</organism>
<gene>
    <name evidence="2" type="ORF">MCOR_15728</name>
</gene>
<protein>
    <recommendedName>
        <fullName evidence="1">Integrase catalytic domain-containing protein</fullName>
    </recommendedName>
</protein>
<dbReference type="FunFam" id="3.30.420.10:FF:000032">
    <property type="entry name" value="Retrovirus-related Pol polyprotein from transposon 297-like Protein"/>
    <property type="match status" value="1"/>
</dbReference>
<dbReference type="EMBL" id="CACVKT020002746">
    <property type="protein sequence ID" value="CAC5379690.1"/>
    <property type="molecule type" value="Genomic_DNA"/>
</dbReference>
<dbReference type="Gene3D" id="3.30.420.10">
    <property type="entry name" value="Ribonuclease H-like superfamily/Ribonuclease H"/>
    <property type="match status" value="1"/>
</dbReference>
<feature type="domain" description="Integrase catalytic" evidence="1">
    <location>
        <begin position="1"/>
        <end position="139"/>
    </location>
</feature>
<dbReference type="GO" id="GO:0003676">
    <property type="term" value="F:nucleic acid binding"/>
    <property type="evidence" value="ECO:0007669"/>
    <property type="project" value="InterPro"/>
</dbReference>
<dbReference type="OrthoDB" id="10047254at2759"/>
<dbReference type="GO" id="GO:0015074">
    <property type="term" value="P:DNA integration"/>
    <property type="evidence" value="ECO:0007669"/>
    <property type="project" value="InterPro"/>
</dbReference>
<dbReference type="PANTHER" id="PTHR37984:SF15">
    <property type="entry name" value="INTEGRASE CATALYTIC DOMAIN-CONTAINING PROTEIN"/>
    <property type="match status" value="1"/>
</dbReference>
<dbReference type="PROSITE" id="PS50994">
    <property type="entry name" value="INTEGRASE"/>
    <property type="match status" value="1"/>
</dbReference>
<reference evidence="2 3" key="1">
    <citation type="submission" date="2020-06" db="EMBL/GenBank/DDBJ databases">
        <authorList>
            <person name="Li R."/>
            <person name="Bekaert M."/>
        </authorList>
    </citation>
    <scope>NUCLEOTIDE SEQUENCE [LARGE SCALE GENOMIC DNA]</scope>
    <source>
        <strain evidence="3">wild</strain>
    </source>
</reference>
<dbReference type="Pfam" id="PF00665">
    <property type="entry name" value="rve"/>
    <property type="match status" value="1"/>
</dbReference>
<evidence type="ECO:0000259" key="1">
    <source>
        <dbReference type="PROSITE" id="PS50994"/>
    </source>
</evidence>